<dbReference type="PANTHER" id="PTHR14131">
    <property type="entry name" value="ANOSMIN"/>
    <property type="match status" value="1"/>
</dbReference>
<dbReference type="GO" id="GO:0005576">
    <property type="term" value="C:extracellular region"/>
    <property type="evidence" value="ECO:0007669"/>
    <property type="project" value="InterPro"/>
</dbReference>
<dbReference type="SUPFAM" id="SSF49265">
    <property type="entry name" value="Fibronectin type III"/>
    <property type="match status" value="2"/>
</dbReference>
<evidence type="ECO:0000259" key="4">
    <source>
        <dbReference type="PROSITE" id="PS51390"/>
    </source>
</evidence>
<feature type="domain" description="WAP" evidence="4">
    <location>
        <begin position="96"/>
        <end position="145"/>
    </location>
</feature>
<evidence type="ECO:0000259" key="3">
    <source>
        <dbReference type="PROSITE" id="PS50853"/>
    </source>
</evidence>
<dbReference type="CDD" id="cd00063">
    <property type="entry name" value="FN3"/>
    <property type="match status" value="3"/>
</dbReference>
<dbReference type="AlphaFoldDB" id="A0A8B7YPI4"/>
<feature type="domain" description="Fibronectin type-III" evidence="3">
    <location>
        <begin position="263"/>
        <end position="374"/>
    </location>
</feature>
<keyword evidence="2" id="KW-0732">Signal</keyword>
<dbReference type="Pfam" id="PF00095">
    <property type="entry name" value="WAP"/>
    <property type="match status" value="1"/>
</dbReference>
<dbReference type="FunFam" id="4.10.75.10:FF:000001">
    <property type="entry name" value="Anosmin 1"/>
    <property type="match status" value="1"/>
</dbReference>
<dbReference type="GO" id="GO:0030414">
    <property type="term" value="F:peptidase inhibitor activity"/>
    <property type="evidence" value="ECO:0007669"/>
    <property type="project" value="InterPro"/>
</dbReference>
<dbReference type="InterPro" id="IPR008197">
    <property type="entry name" value="WAP_dom"/>
</dbReference>
<feature type="signal peptide" evidence="2">
    <location>
        <begin position="1"/>
        <end position="22"/>
    </location>
</feature>
<dbReference type="PROSITE" id="PS50853">
    <property type="entry name" value="FN3"/>
    <property type="match status" value="2"/>
</dbReference>
<dbReference type="SMART" id="SM00060">
    <property type="entry name" value="FN3"/>
    <property type="match status" value="4"/>
</dbReference>
<dbReference type="PROSITE" id="PS51390">
    <property type="entry name" value="WAP"/>
    <property type="match status" value="1"/>
</dbReference>
<accession>A0A8B7YPI4</accession>
<evidence type="ECO:0000256" key="1">
    <source>
        <dbReference type="SAM" id="MobiDB-lite"/>
    </source>
</evidence>
<dbReference type="InterPro" id="IPR013783">
    <property type="entry name" value="Ig-like_fold"/>
</dbReference>
<dbReference type="SUPFAM" id="SSF57256">
    <property type="entry name" value="Elafin-like"/>
    <property type="match status" value="1"/>
</dbReference>
<keyword evidence="5" id="KW-1185">Reference proteome</keyword>
<evidence type="ECO:0000313" key="6">
    <source>
        <dbReference type="RefSeq" id="XP_022095188.1"/>
    </source>
</evidence>
<dbReference type="Gene3D" id="4.10.75.10">
    <property type="entry name" value="Elafin-like"/>
    <property type="match status" value="1"/>
</dbReference>
<dbReference type="Proteomes" id="UP000694845">
    <property type="component" value="Unplaced"/>
</dbReference>
<evidence type="ECO:0000256" key="2">
    <source>
        <dbReference type="SAM" id="SignalP"/>
    </source>
</evidence>
<feature type="chain" id="PRO_5034442913" evidence="2">
    <location>
        <begin position="23"/>
        <end position="707"/>
    </location>
</feature>
<gene>
    <name evidence="6" type="primary">LOC110981690</name>
</gene>
<dbReference type="GO" id="GO:0009986">
    <property type="term" value="C:cell surface"/>
    <property type="evidence" value="ECO:0007669"/>
    <property type="project" value="TreeGrafter"/>
</dbReference>
<dbReference type="CTD" id="3730"/>
<protein>
    <submittedName>
        <fullName evidence="6">Anosmin-1-like isoform X1</fullName>
    </submittedName>
</protein>
<dbReference type="PANTHER" id="PTHR14131:SF5">
    <property type="entry name" value="ANOSMIN-1"/>
    <property type="match status" value="1"/>
</dbReference>
<feature type="domain" description="Fibronectin type-III" evidence="3">
    <location>
        <begin position="533"/>
        <end position="643"/>
    </location>
</feature>
<dbReference type="InterPro" id="IPR042447">
    <property type="entry name" value="Anosmin-1"/>
</dbReference>
<sequence>MTRLKGVALLGVLLGSIGTTYGSILEAQCRARCYTSLHISRGESYRISCSNSTNCSSCVLPCATQYKTLALCKAKCVSATELSWCHGSCEFLKLTYSQKRGNCPLPEDISGFGKACAETCSNDSQCNGIQKCCYNGCGHTCLEPIINRGELPPKPRNSPTVTENDDGQSVTIRWELRRHDPDPGGVVLYVVQGRNNTGYHPSTSRMGDWKDLAITDEMEYLAELNVGKYYRIQVATVNENGSLGFCKPTLPFRLSRTPGVPSPPLNLREGQSTDFNGFINLRVMWDPPKNSDLQVTRYRVFYSERVSRALPDHVWIEEKSHNVQGDQHEVTLEGLHPNTRYYIQVLAIAQWGDARKRSERTSIYIRTIDLTPPRDSPPILTRVEQPSLSEEAPGVVREIVPDDPYWEDRKLKCRISWLKPKGFERTVNRFIIHWQPMGCANDHINSSLTATTHANEIFPRYPVTGATTHNLNFNIYDLMFDCQYRVSIVAVSDSIQTSPEATVRFYTPPCNELRVKGREKPDCPTPLPDIPSPPENVTYFFMLLHNSITARFTWDPPHFSLYPVIGYRIMWAEHRTFEDRLFGEGFPLLAKVENLILPATRRWHAIGDMKSGTRYRVQIQALTNTSGGAMATEDIKTPRIQDNTPRSTPAPSSVSVSPTEDAASTPKPTDQMEVGAGHSGTTSWHAASRTSQGLMLVACCLLYLTLR</sequence>
<dbReference type="Gene3D" id="2.60.40.10">
    <property type="entry name" value="Immunoglobulins"/>
    <property type="match status" value="3"/>
</dbReference>
<evidence type="ECO:0000313" key="5">
    <source>
        <dbReference type="Proteomes" id="UP000694845"/>
    </source>
</evidence>
<name>A0A8B7YPI4_ACAPL</name>
<dbReference type="InterPro" id="IPR036645">
    <property type="entry name" value="Elafin-like_sf"/>
</dbReference>
<dbReference type="Pfam" id="PF00041">
    <property type="entry name" value="fn3"/>
    <property type="match status" value="1"/>
</dbReference>
<dbReference type="PRINTS" id="PR00003">
    <property type="entry name" value="4DISULPHCORE"/>
</dbReference>
<dbReference type="SMART" id="SM00217">
    <property type="entry name" value="WAP"/>
    <property type="match status" value="1"/>
</dbReference>
<feature type="compositionally biased region" description="Low complexity" evidence="1">
    <location>
        <begin position="644"/>
        <end position="659"/>
    </location>
</feature>
<organism evidence="5 6">
    <name type="scientific">Acanthaster planci</name>
    <name type="common">Crown-of-thorns starfish</name>
    <dbReference type="NCBI Taxonomy" id="133434"/>
    <lineage>
        <taxon>Eukaryota</taxon>
        <taxon>Metazoa</taxon>
        <taxon>Echinodermata</taxon>
        <taxon>Eleutherozoa</taxon>
        <taxon>Asterozoa</taxon>
        <taxon>Asteroidea</taxon>
        <taxon>Valvatacea</taxon>
        <taxon>Valvatida</taxon>
        <taxon>Acanthasteridae</taxon>
        <taxon>Acanthaster</taxon>
    </lineage>
</organism>
<dbReference type="KEGG" id="aplc:110981690"/>
<dbReference type="OrthoDB" id="9985779at2759"/>
<dbReference type="InterPro" id="IPR036116">
    <property type="entry name" value="FN3_sf"/>
</dbReference>
<dbReference type="GO" id="GO:0030182">
    <property type="term" value="P:neuron differentiation"/>
    <property type="evidence" value="ECO:0007669"/>
    <property type="project" value="TreeGrafter"/>
</dbReference>
<proteinExistence type="predicted"/>
<dbReference type="InterPro" id="IPR003961">
    <property type="entry name" value="FN3_dom"/>
</dbReference>
<feature type="region of interest" description="Disordered" evidence="1">
    <location>
        <begin position="628"/>
        <end position="684"/>
    </location>
</feature>
<reference evidence="6" key="1">
    <citation type="submission" date="2025-08" db="UniProtKB">
        <authorList>
            <consortium name="RefSeq"/>
        </authorList>
    </citation>
    <scope>IDENTIFICATION</scope>
</reference>
<dbReference type="GeneID" id="110981690"/>
<dbReference type="RefSeq" id="XP_022095188.1">
    <property type="nucleotide sequence ID" value="XM_022239496.1"/>
</dbReference>
<dbReference type="CDD" id="cd00199">
    <property type="entry name" value="WAP"/>
    <property type="match status" value="1"/>
</dbReference>